<evidence type="ECO:0000256" key="8">
    <source>
        <dbReference type="ARBA" id="ARBA00047883"/>
    </source>
</evidence>
<dbReference type="NCBIfam" id="TIGR00693">
    <property type="entry name" value="thiE"/>
    <property type="match status" value="1"/>
</dbReference>
<evidence type="ECO:0000256" key="7">
    <source>
        <dbReference type="ARBA" id="ARBA00047851"/>
    </source>
</evidence>
<comment type="pathway">
    <text evidence="1 9 11">Cofactor biosynthesis; thiamine diphosphate biosynthesis; thiamine phosphate from 4-amino-2-methyl-5-diphosphomethylpyrimidine and 4-methyl-5-(2-phosphoethyl)-thiazole: step 1/1.</text>
</comment>
<dbReference type="EMBL" id="WSZK01000009">
    <property type="protein sequence ID" value="MWG33678.1"/>
    <property type="molecule type" value="Genomic_DNA"/>
</dbReference>
<dbReference type="RefSeq" id="WP_158203404.1">
    <property type="nucleotide sequence ID" value="NZ_WSZK01000009.1"/>
</dbReference>
<keyword evidence="4 9" id="KW-0460">Magnesium</keyword>
<reference evidence="13 14" key="1">
    <citation type="submission" date="2019-12" db="EMBL/GenBank/DDBJ databases">
        <title>Halocatena pleomorpha gen. nov. sp. nov., an extremely halophilic archaeon of family Halobacteriaceae isolated from saltpan soil.</title>
        <authorList>
            <person name="Pal Y."/>
            <person name="Verma A."/>
            <person name="Krishnamurthi S."/>
            <person name="Kumar P."/>
        </authorList>
    </citation>
    <scope>NUCLEOTIDE SEQUENCE [LARGE SCALE GENOMIC DNA]</scope>
    <source>
        <strain evidence="13 14">JCM 16495</strain>
    </source>
</reference>
<dbReference type="InterPro" id="IPR022998">
    <property type="entry name" value="ThiamineP_synth_TenI"/>
</dbReference>
<dbReference type="Pfam" id="PF02581">
    <property type="entry name" value="TMP-TENI"/>
    <property type="match status" value="1"/>
</dbReference>
<evidence type="ECO:0000259" key="12">
    <source>
        <dbReference type="Pfam" id="PF02581"/>
    </source>
</evidence>
<evidence type="ECO:0000313" key="13">
    <source>
        <dbReference type="EMBL" id="MWG33678.1"/>
    </source>
</evidence>
<comment type="function">
    <text evidence="9">Condenses 4-methyl-5-(beta-hydroxyethyl)thiazole monophosphate (THZ-P) and 2-methyl-4-amino-5-hydroxymethyl pyrimidine pyrophosphate (HMP-PP) to form thiamine monophosphate (TMP).</text>
</comment>
<dbReference type="InterPro" id="IPR034291">
    <property type="entry name" value="TMP_synthase"/>
</dbReference>
<dbReference type="Proteomes" id="UP000451471">
    <property type="component" value="Unassembled WGS sequence"/>
</dbReference>
<evidence type="ECO:0000256" key="11">
    <source>
        <dbReference type="RuleBase" id="RU004253"/>
    </source>
</evidence>
<dbReference type="InterPro" id="IPR036206">
    <property type="entry name" value="ThiamineP_synth_sf"/>
</dbReference>
<proteinExistence type="inferred from homology"/>
<evidence type="ECO:0000256" key="1">
    <source>
        <dbReference type="ARBA" id="ARBA00005165"/>
    </source>
</evidence>
<dbReference type="HAMAP" id="MF_00097">
    <property type="entry name" value="TMP_synthase"/>
    <property type="match status" value="1"/>
</dbReference>
<organism evidence="13 14">
    <name type="scientific">Halomarina oriensis</name>
    <dbReference type="NCBI Taxonomy" id="671145"/>
    <lineage>
        <taxon>Archaea</taxon>
        <taxon>Methanobacteriati</taxon>
        <taxon>Methanobacteriota</taxon>
        <taxon>Stenosarchaea group</taxon>
        <taxon>Halobacteria</taxon>
        <taxon>Halobacteriales</taxon>
        <taxon>Natronomonadaceae</taxon>
        <taxon>Halomarina</taxon>
    </lineage>
</organism>
<evidence type="ECO:0000256" key="4">
    <source>
        <dbReference type="ARBA" id="ARBA00022842"/>
    </source>
</evidence>
<evidence type="ECO:0000256" key="2">
    <source>
        <dbReference type="ARBA" id="ARBA00022679"/>
    </source>
</evidence>
<feature type="binding site" evidence="9">
    <location>
        <position position="88"/>
    </location>
    <ligand>
        <name>Mg(2+)</name>
        <dbReference type="ChEBI" id="CHEBI:18420"/>
    </ligand>
</feature>
<dbReference type="GO" id="GO:0000287">
    <property type="term" value="F:magnesium ion binding"/>
    <property type="evidence" value="ECO:0007669"/>
    <property type="project" value="UniProtKB-UniRule"/>
</dbReference>
<feature type="binding site" evidence="9">
    <location>
        <position position="107"/>
    </location>
    <ligand>
        <name>4-amino-2-methyl-5-(diphosphooxymethyl)pyrimidine</name>
        <dbReference type="ChEBI" id="CHEBI:57841"/>
    </ligand>
</feature>
<evidence type="ECO:0000256" key="9">
    <source>
        <dbReference type="HAMAP-Rule" id="MF_00097"/>
    </source>
</evidence>
<comment type="cofactor">
    <cofactor evidence="9">
        <name>Mg(2+)</name>
        <dbReference type="ChEBI" id="CHEBI:18420"/>
    </cofactor>
    <text evidence="9">Binds 1 Mg(2+) ion per subunit.</text>
</comment>
<feature type="binding site" evidence="9">
    <location>
        <position position="166"/>
    </location>
    <ligand>
        <name>2-[(2R,5Z)-2-carboxy-4-methylthiazol-5(2H)-ylidene]ethyl phosphate</name>
        <dbReference type="ChEBI" id="CHEBI:62899"/>
    </ligand>
</feature>
<dbReference type="GO" id="GO:0004789">
    <property type="term" value="F:thiamine-phosphate diphosphorylase activity"/>
    <property type="evidence" value="ECO:0007669"/>
    <property type="project" value="UniProtKB-UniRule"/>
</dbReference>
<evidence type="ECO:0000256" key="3">
    <source>
        <dbReference type="ARBA" id="ARBA00022723"/>
    </source>
</evidence>
<dbReference type="EC" id="2.5.1.3" evidence="9"/>
<feature type="domain" description="Thiamine phosphate synthase/TenI" evidence="12">
    <location>
        <begin position="7"/>
        <end position="189"/>
    </location>
</feature>
<dbReference type="GO" id="GO:0005737">
    <property type="term" value="C:cytoplasm"/>
    <property type="evidence" value="ECO:0007669"/>
    <property type="project" value="TreeGrafter"/>
</dbReference>
<evidence type="ECO:0000256" key="6">
    <source>
        <dbReference type="ARBA" id="ARBA00047334"/>
    </source>
</evidence>
<protein>
    <recommendedName>
        <fullName evidence="9">Thiamine-phosphate synthase</fullName>
        <shortName evidence="9">TP synthase</shortName>
        <shortName evidence="9">TPS</shortName>
        <ecNumber evidence="9">2.5.1.3</ecNumber>
    </recommendedName>
    <alternativeName>
        <fullName evidence="9">Thiamine-phosphate pyrophosphorylase</fullName>
        <shortName evidence="9">TMP pyrophosphorylase</shortName>
        <shortName evidence="9">TMP-PPase</shortName>
    </alternativeName>
</protein>
<keyword evidence="3 9" id="KW-0479">Metal-binding</keyword>
<feature type="binding site" evidence="9">
    <location>
        <position position="68"/>
    </location>
    <ligand>
        <name>4-amino-2-methyl-5-(diphosphooxymethyl)pyrimidine</name>
        <dbReference type="ChEBI" id="CHEBI:57841"/>
    </ligand>
</feature>
<comment type="caution">
    <text evidence="13">The sequence shown here is derived from an EMBL/GenBank/DDBJ whole genome shotgun (WGS) entry which is preliminary data.</text>
</comment>
<dbReference type="Gene3D" id="3.20.20.70">
    <property type="entry name" value="Aldolase class I"/>
    <property type="match status" value="1"/>
</dbReference>
<dbReference type="PANTHER" id="PTHR20857">
    <property type="entry name" value="THIAMINE-PHOSPHATE PYROPHOSPHORYLASE"/>
    <property type="match status" value="1"/>
</dbReference>
<feature type="binding site" evidence="9">
    <location>
        <position position="69"/>
    </location>
    <ligand>
        <name>Mg(2+)</name>
        <dbReference type="ChEBI" id="CHEBI:18420"/>
    </ligand>
</feature>
<feature type="binding site" evidence="9">
    <location>
        <begin position="36"/>
        <end position="40"/>
    </location>
    <ligand>
        <name>4-amino-2-methyl-5-(diphosphooxymethyl)pyrimidine</name>
        <dbReference type="ChEBI" id="CHEBI:57841"/>
    </ligand>
</feature>
<evidence type="ECO:0000256" key="10">
    <source>
        <dbReference type="RuleBase" id="RU003826"/>
    </source>
</evidence>
<dbReference type="FunFam" id="3.20.20.70:FF:000096">
    <property type="entry name" value="Thiamine-phosphate synthase"/>
    <property type="match status" value="1"/>
</dbReference>
<feature type="binding site" evidence="9">
    <location>
        <begin position="133"/>
        <end position="135"/>
    </location>
    <ligand>
        <name>2-[(2R,5Z)-2-carboxy-4-methylthiazol-5(2H)-ylidene]ethyl phosphate</name>
        <dbReference type="ChEBI" id="CHEBI:62899"/>
    </ligand>
</feature>
<dbReference type="GO" id="GO:0009228">
    <property type="term" value="P:thiamine biosynthetic process"/>
    <property type="evidence" value="ECO:0007669"/>
    <property type="project" value="UniProtKB-KW"/>
</dbReference>
<dbReference type="GO" id="GO:0009229">
    <property type="term" value="P:thiamine diphosphate biosynthetic process"/>
    <property type="evidence" value="ECO:0007669"/>
    <property type="project" value="UniProtKB-UniRule"/>
</dbReference>
<gene>
    <name evidence="9 13" type="primary">thiE</name>
    <name evidence="13" type="ORF">GQS65_04085</name>
</gene>
<dbReference type="AlphaFoldDB" id="A0A6B0GPV6"/>
<sequence>MNSYETYLVTEAAHSSGRSTVDVVRAAVGGGVDVVQLREKAESARERYRLGQELRELTREAGVTFVVNDRIDLARAVDADGVHLGDDDLPVPVAREQLGDDAVVGRSVSSVGGARAAAEAGADYLGVGAVFHTDSKDVRERDAEIGLDRVRAIADATDLPFVGIGGITAENAASVVEAGADGVAVVSAITAAADPRRATEALGEAVAAGRAAR</sequence>
<keyword evidence="5 9" id="KW-0784">Thiamine biosynthesis</keyword>
<accession>A0A6B0GPV6</accession>
<name>A0A6B0GPV6_9EURY</name>
<dbReference type="SUPFAM" id="SSF51391">
    <property type="entry name" value="Thiamin phosphate synthase"/>
    <property type="match status" value="1"/>
</dbReference>
<comment type="catalytic activity">
    <reaction evidence="8 9 10">
        <text>2-[(2R,5Z)-2-carboxy-4-methylthiazol-5(2H)-ylidene]ethyl phosphate + 4-amino-2-methyl-5-(diphosphooxymethyl)pyrimidine + 2 H(+) = thiamine phosphate + CO2 + diphosphate</text>
        <dbReference type="Rhea" id="RHEA:47844"/>
        <dbReference type="ChEBI" id="CHEBI:15378"/>
        <dbReference type="ChEBI" id="CHEBI:16526"/>
        <dbReference type="ChEBI" id="CHEBI:33019"/>
        <dbReference type="ChEBI" id="CHEBI:37575"/>
        <dbReference type="ChEBI" id="CHEBI:57841"/>
        <dbReference type="ChEBI" id="CHEBI:62899"/>
        <dbReference type="EC" id="2.5.1.3"/>
    </reaction>
</comment>
<dbReference type="PANTHER" id="PTHR20857:SF15">
    <property type="entry name" value="THIAMINE-PHOSPHATE SYNTHASE"/>
    <property type="match status" value="1"/>
</dbReference>
<dbReference type="CDD" id="cd00564">
    <property type="entry name" value="TMP_TenI"/>
    <property type="match status" value="1"/>
</dbReference>
<comment type="similarity">
    <text evidence="9 10">Belongs to the thiamine-phosphate synthase family.</text>
</comment>
<feature type="binding site" evidence="9">
    <location>
        <begin position="186"/>
        <end position="187"/>
    </location>
    <ligand>
        <name>2-[(2R,5Z)-2-carboxy-4-methylthiazol-5(2H)-ylidene]ethyl phosphate</name>
        <dbReference type="ChEBI" id="CHEBI:62899"/>
    </ligand>
</feature>
<comment type="catalytic activity">
    <reaction evidence="7 9 10">
        <text>2-(2-carboxy-4-methylthiazol-5-yl)ethyl phosphate + 4-amino-2-methyl-5-(diphosphooxymethyl)pyrimidine + 2 H(+) = thiamine phosphate + CO2 + diphosphate</text>
        <dbReference type="Rhea" id="RHEA:47848"/>
        <dbReference type="ChEBI" id="CHEBI:15378"/>
        <dbReference type="ChEBI" id="CHEBI:16526"/>
        <dbReference type="ChEBI" id="CHEBI:33019"/>
        <dbReference type="ChEBI" id="CHEBI:37575"/>
        <dbReference type="ChEBI" id="CHEBI:57841"/>
        <dbReference type="ChEBI" id="CHEBI:62890"/>
        <dbReference type="EC" id="2.5.1.3"/>
    </reaction>
</comment>
<dbReference type="OrthoDB" id="85572at2157"/>
<evidence type="ECO:0000313" key="14">
    <source>
        <dbReference type="Proteomes" id="UP000451471"/>
    </source>
</evidence>
<keyword evidence="2 9" id="KW-0808">Transferase</keyword>
<comment type="catalytic activity">
    <reaction evidence="6 9 10">
        <text>4-methyl-5-(2-phosphooxyethyl)-thiazole + 4-amino-2-methyl-5-(diphosphooxymethyl)pyrimidine + H(+) = thiamine phosphate + diphosphate</text>
        <dbReference type="Rhea" id="RHEA:22328"/>
        <dbReference type="ChEBI" id="CHEBI:15378"/>
        <dbReference type="ChEBI" id="CHEBI:33019"/>
        <dbReference type="ChEBI" id="CHEBI:37575"/>
        <dbReference type="ChEBI" id="CHEBI:57841"/>
        <dbReference type="ChEBI" id="CHEBI:58296"/>
        <dbReference type="EC" id="2.5.1.3"/>
    </reaction>
</comment>
<dbReference type="InterPro" id="IPR013785">
    <property type="entry name" value="Aldolase_TIM"/>
</dbReference>
<feature type="binding site" evidence="9">
    <location>
        <position position="136"/>
    </location>
    <ligand>
        <name>4-amino-2-methyl-5-(diphosphooxymethyl)pyrimidine</name>
        <dbReference type="ChEBI" id="CHEBI:57841"/>
    </ligand>
</feature>
<keyword evidence="14" id="KW-1185">Reference proteome</keyword>
<evidence type="ECO:0000256" key="5">
    <source>
        <dbReference type="ARBA" id="ARBA00022977"/>
    </source>
</evidence>
<dbReference type="UniPathway" id="UPA00060">
    <property type="reaction ID" value="UER00141"/>
</dbReference>